<gene>
    <name evidence="4" type="ORF">EXN66_Car021193</name>
</gene>
<dbReference type="SMART" id="SM00409">
    <property type="entry name" value="IG"/>
    <property type="match status" value="1"/>
</dbReference>
<feature type="region of interest" description="Disordered" evidence="1">
    <location>
        <begin position="265"/>
        <end position="285"/>
    </location>
</feature>
<dbReference type="GO" id="GO:0001786">
    <property type="term" value="F:phosphatidylserine binding"/>
    <property type="evidence" value="ECO:0007669"/>
    <property type="project" value="TreeGrafter"/>
</dbReference>
<feature type="compositionally biased region" description="Polar residues" evidence="1">
    <location>
        <begin position="177"/>
        <end position="195"/>
    </location>
</feature>
<feature type="domain" description="Ig-like" evidence="3">
    <location>
        <begin position="37"/>
        <end position="157"/>
    </location>
</feature>
<dbReference type="SUPFAM" id="SSF48726">
    <property type="entry name" value="Immunoglobulin"/>
    <property type="match status" value="1"/>
</dbReference>
<dbReference type="Gene3D" id="2.60.40.10">
    <property type="entry name" value="Immunoglobulins"/>
    <property type="match status" value="1"/>
</dbReference>
<keyword evidence="4" id="KW-0675">Receptor</keyword>
<dbReference type="PANTHER" id="PTHR46608:SF3">
    <property type="entry name" value="T-CELL IMMUNOGLOBULIN AND MUCIN DOMAIN-CONTAINING PROTEIN 4"/>
    <property type="match status" value="1"/>
</dbReference>
<keyword evidence="2" id="KW-0812">Transmembrane</keyword>
<proteinExistence type="predicted"/>
<dbReference type="Proteomes" id="UP000503349">
    <property type="component" value="Chromosome 22"/>
</dbReference>
<feature type="region of interest" description="Disordered" evidence="1">
    <location>
        <begin position="165"/>
        <end position="210"/>
    </location>
</feature>
<accession>A0A6G1QSD1</accession>
<evidence type="ECO:0000313" key="5">
    <source>
        <dbReference type="Proteomes" id="UP000503349"/>
    </source>
</evidence>
<evidence type="ECO:0000256" key="1">
    <source>
        <dbReference type="SAM" id="MobiDB-lite"/>
    </source>
</evidence>
<dbReference type="InterPro" id="IPR036179">
    <property type="entry name" value="Ig-like_dom_sf"/>
</dbReference>
<dbReference type="InterPro" id="IPR003599">
    <property type="entry name" value="Ig_sub"/>
</dbReference>
<dbReference type="EMBL" id="CM015733">
    <property type="protein sequence ID" value="KAF3705502.1"/>
    <property type="molecule type" value="Genomic_DNA"/>
</dbReference>
<reference evidence="5" key="2">
    <citation type="submission" date="2019-02" db="EMBL/GenBank/DDBJ databases">
        <title>Opniocepnalus argus Var Kimnra genome.</title>
        <authorList>
            <person name="Zhou C."/>
            <person name="Xiao S."/>
        </authorList>
    </citation>
    <scope>NUCLEOTIDE SEQUENCE [LARGE SCALE GENOMIC DNA]</scope>
</reference>
<organism evidence="4 5">
    <name type="scientific">Channa argus</name>
    <name type="common">Northern snakehead</name>
    <name type="synonym">Ophicephalus argus</name>
    <dbReference type="NCBI Taxonomy" id="215402"/>
    <lineage>
        <taxon>Eukaryota</taxon>
        <taxon>Metazoa</taxon>
        <taxon>Chordata</taxon>
        <taxon>Craniata</taxon>
        <taxon>Vertebrata</taxon>
        <taxon>Euteleostomi</taxon>
        <taxon>Actinopterygii</taxon>
        <taxon>Neopterygii</taxon>
        <taxon>Teleostei</taxon>
        <taxon>Neoteleostei</taxon>
        <taxon>Acanthomorphata</taxon>
        <taxon>Anabantaria</taxon>
        <taxon>Anabantiformes</taxon>
        <taxon>Channoidei</taxon>
        <taxon>Channidae</taxon>
        <taxon>Channa</taxon>
    </lineage>
</organism>
<keyword evidence="2" id="KW-0472">Membrane</keyword>
<evidence type="ECO:0000313" key="4">
    <source>
        <dbReference type="EMBL" id="KAF3705502.1"/>
    </source>
</evidence>
<name>A0A6G1QSD1_CHAAH</name>
<dbReference type="AlphaFoldDB" id="A0A6G1QSD1"/>
<protein>
    <submittedName>
        <fullName evidence="4">Hepatitis A virus cellular receptor 1</fullName>
    </submittedName>
</protein>
<dbReference type="PROSITE" id="PS50835">
    <property type="entry name" value="IG_LIKE"/>
    <property type="match status" value="1"/>
</dbReference>
<evidence type="ECO:0000259" key="3">
    <source>
        <dbReference type="PROSITE" id="PS50835"/>
    </source>
</evidence>
<feature type="transmembrane region" description="Helical" evidence="2">
    <location>
        <begin position="241"/>
        <end position="261"/>
    </location>
</feature>
<evidence type="ECO:0000256" key="2">
    <source>
        <dbReference type="SAM" id="Phobius"/>
    </source>
</evidence>
<dbReference type="Pfam" id="PF07686">
    <property type="entry name" value="V-set"/>
    <property type="match status" value="1"/>
</dbReference>
<dbReference type="OrthoDB" id="434099at2759"/>
<dbReference type="InterPro" id="IPR007110">
    <property type="entry name" value="Ig-like_dom"/>
</dbReference>
<keyword evidence="2" id="KW-1133">Transmembrane helix</keyword>
<sequence>MMQSLYEKLLKLLLDNREESGTFRESESAGDVHNMLPLLVQAFTSVCVLTATARSAVTTETVVGTAGRRVTLPCRLETDSHTGVEVCWGRGEPSLFTCHNAVINAATDQVFYRRSYRYSVSSAFSLYILNARLSDTGFYHCRVQLPGLFNDQTSSVHLIIINPHSSSSESSSEESTELVNNQDTGNLNTPQPTESYRTRDEAQGRGSDVNATGPVVALVQSPVQQQQVEDNSLPIFIGNTVRLSFIVFIPALLLVAAYRVWSRKQTSDRRPDQSEQQHEDVSSSV</sequence>
<reference evidence="4 5" key="1">
    <citation type="submission" date="2019-02" db="EMBL/GenBank/DDBJ databases">
        <title>Opniocepnalus argus genome.</title>
        <authorList>
            <person name="Zhou C."/>
            <person name="Xiao S."/>
        </authorList>
    </citation>
    <scope>NUCLEOTIDE SEQUENCE [LARGE SCALE GENOMIC DNA]</scope>
    <source>
        <strain evidence="4">OARG1902GOOAL</strain>
        <tissue evidence="4">Muscle</tissue>
    </source>
</reference>
<keyword evidence="5" id="KW-1185">Reference proteome</keyword>
<dbReference type="InterPro" id="IPR013106">
    <property type="entry name" value="Ig_V-set"/>
</dbReference>
<dbReference type="GO" id="GO:0043277">
    <property type="term" value="P:apoptotic cell clearance"/>
    <property type="evidence" value="ECO:0007669"/>
    <property type="project" value="TreeGrafter"/>
</dbReference>
<dbReference type="GO" id="GO:0060097">
    <property type="term" value="P:cytoskeletal rearrangement involved in phagocytosis, engulfment"/>
    <property type="evidence" value="ECO:0007669"/>
    <property type="project" value="TreeGrafter"/>
</dbReference>
<dbReference type="PANTHER" id="PTHR46608">
    <property type="entry name" value="T-CELL IMMUNOGLOBULIN AND MUCIN DOMAIN-CONTAINING PROTEIN 4"/>
    <property type="match status" value="1"/>
</dbReference>
<dbReference type="InterPro" id="IPR013783">
    <property type="entry name" value="Ig-like_fold"/>
</dbReference>